<comment type="caution">
    <text evidence="1">The sequence shown here is derived from an EMBL/GenBank/DDBJ whole genome shotgun (WGS) entry which is preliminary data.</text>
</comment>
<dbReference type="EMBL" id="ACBW01000120">
    <property type="protein sequence ID" value="EEF76177.1"/>
    <property type="molecule type" value="Genomic_DNA"/>
</dbReference>
<dbReference type="AlphaFoldDB" id="S0F8W8"/>
<accession>S0F8W8</accession>
<keyword evidence="2" id="KW-1185">Reference proteome</keyword>
<dbReference type="Proteomes" id="UP000014073">
    <property type="component" value="Unassembled WGS sequence"/>
</dbReference>
<dbReference type="HOGENOM" id="CLU_3284750_0_0_10"/>
<name>S0F8W8_9BACT</name>
<dbReference type="STRING" id="547042.BACCOPRO_01674"/>
<protein>
    <submittedName>
        <fullName evidence="1">Uncharacterized protein</fullName>
    </submittedName>
</protein>
<organism evidence="1 2">
    <name type="scientific">Phocaeicola coprophilus DSM 18228 = JCM 13818</name>
    <dbReference type="NCBI Taxonomy" id="547042"/>
    <lineage>
        <taxon>Bacteria</taxon>
        <taxon>Pseudomonadati</taxon>
        <taxon>Bacteroidota</taxon>
        <taxon>Bacteroidia</taxon>
        <taxon>Bacteroidales</taxon>
        <taxon>Bacteroidaceae</taxon>
        <taxon>Phocaeicola</taxon>
    </lineage>
</organism>
<sequence length="40" mass="4616">MLPAKVAEKNGNAANQGQKYSRIVTRTSHRLLKYIKTWRS</sequence>
<evidence type="ECO:0000313" key="1">
    <source>
        <dbReference type="EMBL" id="EEF76177.1"/>
    </source>
</evidence>
<proteinExistence type="predicted"/>
<reference evidence="1 2" key="1">
    <citation type="submission" date="2008-12" db="EMBL/GenBank/DDBJ databases">
        <authorList>
            <person name="Fulton L."/>
            <person name="Clifton S."/>
            <person name="Fulton B."/>
            <person name="Xu J."/>
            <person name="Minx P."/>
            <person name="Pepin K.H."/>
            <person name="Johnson M."/>
            <person name="Bhonagiri V."/>
            <person name="Nash W.E."/>
            <person name="Mardis E.R."/>
            <person name="Wilson R.K."/>
        </authorList>
    </citation>
    <scope>NUCLEOTIDE SEQUENCE [LARGE SCALE GENOMIC DNA]</scope>
    <source>
        <strain evidence="1 2">DSM 18228</strain>
    </source>
</reference>
<gene>
    <name evidence="1" type="ORF">BACCOPRO_01674</name>
</gene>
<evidence type="ECO:0000313" key="2">
    <source>
        <dbReference type="Proteomes" id="UP000014073"/>
    </source>
</evidence>